<protein>
    <submittedName>
        <fullName evidence="2">Uncharacterized protein</fullName>
    </submittedName>
</protein>
<feature type="compositionally biased region" description="Acidic residues" evidence="1">
    <location>
        <begin position="231"/>
        <end position="241"/>
    </location>
</feature>
<feature type="region of interest" description="Disordered" evidence="1">
    <location>
        <begin position="222"/>
        <end position="279"/>
    </location>
</feature>
<name>A0A7S4HGV0_9EUKA</name>
<gene>
    <name evidence="2" type="ORF">VSP0166_LOCUS147</name>
</gene>
<sequence>MRMLYQAEIPSREVPKLLRVEDETAWSEMVKESLLKESKNMPQYVYDAYAALPPGSILAGPVKVISLAKGVIETFLCRIYVTGYHQENNMLEGDSIMRDGSVKQCYIKFIPMQFGSKGESAMSKLTMAIIGDRFILRGPCFVDSTTKSVAMYIPKSDKYDYLPALPRTDKKATEPINGNIRAWVSSLTDPAQPIGELKSCFSKIFTIEHESEIEYQAKHSAANQVNQDAGATEDDEADSSDSPDSVHGTETKQKKKKKRKKKSEPNLAAAVESPESSET</sequence>
<feature type="compositionally biased region" description="Basic residues" evidence="1">
    <location>
        <begin position="253"/>
        <end position="262"/>
    </location>
</feature>
<organism evidence="2">
    <name type="scientific">Vannella robusta</name>
    <dbReference type="NCBI Taxonomy" id="1487602"/>
    <lineage>
        <taxon>Eukaryota</taxon>
        <taxon>Amoebozoa</taxon>
        <taxon>Discosea</taxon>
        <taxon>Flabellinia</taxon>
        <taxon>Vannellidae</taxon>
        <taxon>Vannella</taxon>
    </lineage>
</organism>
<accession>A0A7S4HGV0</accession>
<evidence type="ECO:0000256" key="1">
    <source>
        <dbReference type="SAM" id="MobiDB-lite"/>
    </source>
</evidence>
<dbReference type="AlphaFoldDB" id="A0A7S4HGV0"/>
<proteinExistence type="predicted"/>
<dbReference type="EMBL" id="HBKP01000198">
    <property type="protein sequence ID" value="CAE2198827.1"/>
    <property type="molecule type" value="Transcribed_RNA"/>
</dbReference>
<reference evidence="2" key="1">
    <citation type="submission" date="2021-01" db="EMBL/GenBank/DDBJ databases">
        <authorList>
            <person name="Corre E."/>
            <person name="Pelletier E."/>
            <person name="Niang G."/>
            <person name="Scheremetjew M."/>
            <person name="Finn R."/>
            <person name="Kale V."/>
            <person name="Holt S."/>
            <person name="Cochrane G."/>
            <person name="Meng A."/>
            <person name="Brown T."/>
            <person name="Cohen L."/>
        </authorList>
    </citation>
    <scope>NUCLEOTIDE SEQUENCE</scope>
    <source>
        <strain evidence="2">DIVA3 518/3/11/1/6</strain>
    </source>
</reference>
<evidence type="ECO:0000313" key="2">
    <source>
        <dbReference type="EMBL" id="CAE2198827.1"/>
    </source>
</evidence>